<feature type="compositionally biased region" description="Polar residues" evidence="2">
    <location>
        <begin position="865"/>
        <end position="880"/>
    </location>
</feature>
<feature type="coiled-coil region" evidence="1">
    <location>
        <begin position="637"/>
        <end position="691"/>
    </location>
</feature>
<gene>
    <name evidence="4" type="ORF">CKO21_07445</name>
</gene>
<evidence type="ECO:0000313" key="4">
    <source>
        <dbReference type="EMBL" id="MBK1697079.1"/>
    </source>
</evidence>
<reference evidence="4" key="1">
    <citation type="submission" date="2017-08" db="EMBL/GenBank/DDBJ databases">
        <authorList>
            <person name="Imhoff J.F."/>
            <person name="Rahn T."/>
            <person name="Kuenzel S."/>
            <person name="Neulinger S.C."/>
        </authorList>
    </citation>
    <scope>NUCLEOTIDE SEQUENCE</scope>
    <source>
        <strain evidence="4">DSM 9154</strain>
    </source>
</reference>
<feature type="region of interest" description="Disordered" evidence="2">
    <location>
        <begin position="1"/>
        <end position="40"/>
    </location>
</feature>
<keyword evidence="3" id="KW-0472">Membrane</keyword>
<feature type="region of interest" description="Disordered" evidence="2">
    <location>
        <begin position="786"/>
        <end position="900"/>
    </location>
</feature>
<dbReference type="AlphaFoldDB" id="A0A934V049"/>
<sequence>MATGPDPGDREAAMATNRPDSNARRRRGSARTSQNSDHDRVSDLLPGLGWRLSVARLAVAWERIWPQVWPATALLALFLAAGLTGALPALGFWLHSLALLAFAVGFVWLLLRGLRRIRLPNTDEARRRLERDSGFTHRPLAGLDDQLATGGEDPATAALWQAHLHRLRATIRRLRVKPPHGSLAKVDPVGLRAVPVLLLVVGLVVAGANAPERLARATLPAYPTADVPAPQVDVWIDPPAYTGQAPRYLAPAGEDKAARVNLPDGSRLLAQVSGGTGEPVLELGDRTVPLERAAAGAWKTEIELSTAAGPALAIRQDEETLASWQLSMTPDAAPRVRFKEPPQGSDRNALKVAYRATDDYGVERVRLRLTRPADDPADSSGDAETSADTADDPGSEQTPEAIAIDLPLAGGEPGTVENTSYHDLTAHPWAGTQVQATLLAEDARGQQASSEAVQVTLPQRTFTHPVARRLVELRRQLTLNPDKRYPVIRELNGIGQRPRLFNGDVVVSLAIRTAERRLIYDDTDRAVAEVQEVLWETALRLEEGDLSIAERDLRRAQQALEEALNDPEATQEELNRLMDELQQAMDRFLQAMTEKMQRQLEQGVQPQQIPENAQILNSQDLRNMVERMREMTETGARDAAKQMLSQLQNMLENLRNAQPMTGQQSQQAQQAQEMMENMRALAERQRELLDQSFRMQQQQGQPGQQQGQGQQGMRMPGDPGQQGMQGPQGQQGHQGQMNQGQLGQGRQDGPGAAARQEALRRSLGRMMRDLANQLGEIPGPLGRAEQEMRDAARALQQGQPGQATGPQQNALDQLQQGMQAMQQAMQQQQGNQPGQGTAPAMGQRGLAPGQQQDPLGRNREDGGRASSNEDVQIPEETQLQRSREILDELRQRSGDRSRPEFERNYIDRLLNRF</sequence>
<evidence type="ECO:0000256" key="3">
    <source>
        <dbReference type="SAM" id="Phobius"/>
    </source>
</evidence>
<accession>A0A934V049</accession>
<feature type="compositionally biased region" description="Basic and acidic residues" evidence="2">
    <location>
        <begin position="365"/>
        <end position="374"/>
    </location>
</feature>
<feature type="region of interest" description="Disordered" evidence="2">
    <location>
        <begin position="365"/>
        <end position="397"/>
    </location>
</feature>
<feature type="transmembrane region" description="Helical" evidence="3">
    <location>
        <begin position="68"/>
        <end position="86"/>
    </location>
</feature>
<feature type="compositionally biased region" description="Low complexity" evidence="2">
    <location>
        <begin position="694"/>
        <end position="741"/>
    </location>
</feature>
<feature type="transmembrane region" description="Helical" evidence="3">
    <location>
        <begin position="92"/>
        <end position="111"/>
    </location>
</feature>
<keyword evidence="5" id="KW-1185">Reference proteome</keyword>
<dbReference type="InterPro" id="IPR012683">
    <property type="entry name" value="CHP02302_TM"/>
</dbReference>
<dbReference type="Pfam" id="PF13779">
    <property type="entry name" value="DUF4175"/>
    <property type="match status" value="1"/>
</dbReference>
<evidence type="ECO:0000256" key="1">
    <source>
        <dbReference type="SAM" id="Coils"/>
    </source>
</evidence>
<name>A0A934V049_9PROT</name>
<dbReference type="Proteomes" id="UP000778970">
    <property type="component" value="Unassembled WGS sequence"/>
</dbReference>
<feature type="compositionally biased region" description="Low complexity" evidence="2">
    <location>
        <begin position="796"/>
        <end position="840"/>
    </location>
</feature>
<evidence type="ECO:0000313" key="5">
    <source>
        <dbReference type="Proteomes" id="UP000778970"/>
    </source>
</evidence>
<evidence type="ECO:0000256" key="2">
    <source>
        <dbReference type="SAM" id="MobiDB-lite"/>
    </source>
</evidence>
<feature type="coiled-coil region" evidence="1">
    <location>
        <begin position="539"/>
        <end position="598"/>
    </location>
</feature>
<dbReference type="NCBIfam" id="TIGR02302">
    <property type="entry name" value="aProt_lowcomp"/>
    <property type="match status" value="1"/>
</dbReference>
<proteinExistence type="predicted"/>
<comment type="caution">
    <text evidence="4">The sequence shown here is derived from an EMBL/GenBank/DDBJ whole genome shotgun (WGS) entry which is preliminary data.</text>
</comment>
<feature type="transmembrane region" description="Helical" evidence="3">
    <location>
        <begin position="189"/>
        <end position="208"/>
    </location>
</feature>
<keyword evidence="3" id="KW-0812">Transmembrane</keyword>
<organism evidence="4 5">
    <name type="scientific">Rhodovibrio salinarum</name>
    <dbReference type="NCBI Taxonomy" id="1087"/>
    <lineage>
        <taxon>Bacteria</taxon>
        <taxon>Pseudomonadati</taxon>
        <taxon>Pseudomonadota</taxon>
        <taxon>Alphaproteobacteria</taxon>
        <taxon>Rhodospirillales</taxon>
        <taxon>Rhodovibrionaceae</taxon>
        <taxon>Rhodovibrio</taxon>
    </lineage>
</organism>
<keyword evidence="3" id="KW-1133">Transmembrane helix</keyword>
<feature type="region of interest" description="Disordered" evidence="2">
    <location>
        <begin position="693"/>
        <end position="757"/>
    </location>
</feature>
<feature type="compositionally biased region" description="Basic and acidic residues" evidence="2">
    <location>
        <begin position="881"/>
        <end position="900"/>
    </location>
</feature>
<protein>
    <submittedName>
        <fullName evidence="4">DUF4175 domain-containing protein</fullName>
    </submittedName>
</protein>
<dbReference type="EMBL" id="NRRE01000020">
    <property type="protein sequence ID" value="MBK1697079.1"/>
    <property type="molecule type" value="Genomic_DNA"/>
</dbReference>
<keyword evidence="1" id="KW-0175">Coiled coil</keyword>
<reference evidence="4" key="2">
    <citation type="journal article" date="2020" name="Microorganisms">
        <title>Osmotic Adaptation and Compatible Solute Biosynthesis of Phototrophic Bacteria as Revealed from Genome Analyses.</title>
        <authorList>
            <person name="Imhoff J.F."/>
            <person name="Rahn T."/>
            <person name="Kunzel S."/>
            <person name="Keller A."/>
            <person name="Neulinger S.C."/>
        </authorList>
    </citation>
    <scope>NUCLEOTIDE SEQUENCE</scope>
    <source>
        <strain evidence="4">DSM 9154</strain>
    </source>
</reference>